<dbReference type="AlphaFoldDB" id="A0A8D9E6Z9"/>
<name>A0A8D9E6Z9_9HEMI</name>
<sequence>MLDGGVLTSFSFASTLFSSSLAFCRFSSDAIIFFPLADAKPPILAFDCILMELSSTPILSSSCRLSSGTVIFLPLSDERPSTGNLGRFPMDTEFLWTITWSNSFSSATTPSSSCFAFCKLFSDITIFFPLADAKPLSGDLCGCSVRAFDG</sequence>
<evidence type="ECO:0000313" key="1">
    <source>
        <dbReference type="EMBL" id="CAG6741704.1"/>
    </source>
</evidence>
<reference evidence="1" key="1">
    <citation type="submission" date="2021-05" db="EMBL/GenBank/DDBJ databases">
        <authorList>
            <person name="Alioto T."/>
            <person name="Alioto T."/>
            <person name="Gomez Garrido J."/>
        </authorList>
    </citation>
    <scope>NUCLEOTIDE SEQUENCE</scope>
</reference>
<organism evidence="1">
    <name type="scientific">Cacopsylla melanoneura</name>
    <dbReference type="NCBI Taxonomy" id="428564"/>
    <lineage>
        <taxon>Eukaryota</taxon>
        <taxon>Metazoa</taxon>
        <taxon>Ecdysozoa</taxon>
        <taxon>Arthropoda</taxon>
        <taxon>Hexapoda</taxon>
        <taxon>Insecta</taxon>
        <taxon>Pterygota</taxon>
        <taxon>Neoptera</taxon>
        <taxon>Paraneoptera</taxon>
        <taxon>Hemiptera</taxon>
        <taxon>Sternorrhyncha</taxon>
        <taxon>Psylloidea</taxon>
        <taxon>Psyllidae</taxon>
        <taxon>Psyllinae</taxon>
        <taxon>Cacopsylla</taxon>
    </lineage>
</organism>
<accession>A0A8D9E6Z9</accession>
<proteinExistence type="predicted"/>
<dbReference type="EMBL" id="HBUF01428877">
    <property type="protein sequence ID" value="CAG6741704.1"/>
    <property type="molecule type" value="Transcribed_RNA"/>
</dbReference>
<protein>
    <submittedName>
        <fullName evidence="1">Uncharacterized protein</fullName>
    </submittedName>
</protein>